<dbReference type="EMBL" id="MK072311">
    <property type="protein sequence ID" value="AYV81854.1"/>
    <property type="molecule type" value="Genomic_DNA"/>
</dbReference>
<reference evidence="1" key="1">
    <citation type="submission" date="2018-10" db="EMBL/GenBank/DDBJ databases">
        <title>Hidden diversity of soil giant viruses.</title>
        <authorList>
            <person name="Schulz F."/>
            <person name="Alteio L."/>
            <person name="Goudeau D."/>
            <person name="Ryan E.M."/>
            <person name="Malmstrom R.R."/>
            <person name="Blanchard J."/>
            <person name="Woyke T."/>
        </authorList>
    </citation>
    <scope>NUCLEOTIDE SEQUENCE</scope>
    <source>
        <strain evidence="1">HAV1</strain>
    </source>
</reference>
<gene>
    <name evidence="1" type="ORF">Harvfovirus69_6</name>
</gene>
<accession>A0A3G5A5S8</accession>
<feature type="non-terminal residue" evidence="1">
    <location>
        <position position="70"/>
    </location>
</feature>
<sequence>MSSIYNFINTRQRNLYNCLFQNKLLAVEYYGSLVAGAEVGIGLTLRHTYELFVSNFYSNCIQGRTNFYDI</sequence>
<name>A0A3G5A5S8_9VIRU</name>
<protein>
    <submittedName>
        <fullName evidence="1">Uncharacterized protein</fullName>
    </submittedName>
</protein>
<proteinExistence type="predicted"/>
<organism evidence="1">
    <name type="scientific">Harvfovirus sp</name>
    <dbReference type="NCBI Taxonomy" id="2487768"/>
    <lineage>
        <taxon>Viruses</taxon>
        <taxon>Varidnaviria</taxon>
        <taxon>Bamfordvirae</taxon>
        <taxon>Nucleocytoviricota</taxon>
        <taxon>Megaviricetes</taxon>
        <taxon>Imitervirales</taxon>
        <taxon>Mimiviridae</taxon>
        <taxon>Klosneuvirinae</taxon>
    </lineage>
</organism>
<evidence type="ECO:0000313" key="1">
    <source>
        <dbReference type="EMBL" id="AYV81854.1"/>
    </source>
</evidence>